<evidence type="ECO:0000313" key="3">
    <source>
        <dbReference type="Proteomes" id="UP000197468"/>
    </source>
</evidence>
<dbReference type="EMBL" id="NIOF01000037">
    <property type="protein sequence ID" value="OWQ82886.1"/>
    <property type="molecule type" value="Genomic_DNA"/>
</dbReference>
<dbReference type="Gene3D" id="2.180.10.10">
    <property type="entry name" value="RHS repeat-associated core"/>
    <property type="match status" value="1"/>
</dbReference>
<dbReference type="RefSeq" id="WP_141101038.1">
    <property type="nucleotide sequence ID" value="NZ_NIOF01000037.1"/>
</dbReference>
<evidence type="ECO:0000256" key="1">
    <source>
        <dbReference type="SAM" id="MobiDB-lite"/>
    </source>
</evidence>
<dbReference type="InterPro" id="IPR050708">
    <property type="entry name" value="T6SS_VgrG/RHS"/>
</dbReference>
<gene>
    <name evidence="2" type="ORF">CDN99_27885</name>
</gene>
<feature type="compositionally biased region" description="Polar residues" evidence="1">
    <location>
        <begin position="132"/>
        <end position="144"/>
    </location>
</feature>
<evidence type="ECO:0000313" key="2">
    <source>
        <dbReference type="EMBL" id="OWQ82886.1"/>
    </source>
</evidence>
<feature type="region of interest" description="Disordered" evidence="1">
    <location>
        <begin position="128"/>
        <end position="148"/>
    </location>
</feature>
<name>A0A246IRW3_9BURK</name>
<sequence length="270" mass="29643">HVYADHLNAPRLLVDKNNALRWRWISEPFGSTAPETAPAGLAPITFNLRFPGQFFDSESGLNYNYFRDYDATTGRYVQSDPIGLGGGVNTYGYVLGNPLGYTDAEGLQVIIVVPGRNGGRFDPDFPPGVGPNSESNLGSTTTTRAVEEERKKTYQTYTRYNPKTGKCYSGRTSGYDDPSTNINNRAMSQPLLNAEGFQPPVLDRSSENYSAIRGREQRLIETNGGAQSTGGTSRNMINGISTWNPRRPFYLNDALIEFGEAIPSGNCVCQ</sequence>
<dbReference type="PRINTS" id="PR00394">
    <property type="entry name" value="RHSPROTEIN"/>
</dbReference>
<dbReference type="InterPro" id="IPR022385">
    <property type="entry name" value="Rhs_assc_core"/>
</dbReference>
<dbReference type="PANTHER" id="PTHR32305:SF15">
    <property type="entry name" value="PROTEIN RHSA-RELATED"/>
    <property type="match status" value="1"/>
</dbReference>
<protein>
    <submittedName>
        <fullName evidence="2">Type IV secretion protein Rhs</fullName>
    </submittedName>
</protein>
<dbReference type="AlphaFoldDB" id="A0A246IRW3"/>
<proteinExistence type="predicted"/>
<dbReference type="Proteomes" id="UP000197468">
    <property type="component" value="Unassembled WGS sequence"/>
</dbReference>
<reference evidence="2 3" key="1">
    <citation type="journal article" date="2008" name="Int. J. Syst. Evol. Microbiol.">
        <title>Description of Roseateles aquatilis sp. nov. and Roseateles terrae sp. nov., in the class Betaproteobacteria, and emended description of the genus Roseateles.</title>
        <authorList>
            <person name="Gomila M."/>
            <person name="Bowien B."/>
            <person name="Falsen E."/>
            <person name="Moore E.R."/>
            <person name="Lalucat J."/>
        </authorList>
    </citation>
    <scope>NUCLEOTIDE SEQUENCE [LARGE SCALE GENOMIC DNA]</scope>
    <source>
        <strain evidence="2 3">CCUG 48205</strain>
    </source>
</reference>
<keyword evidence="3" id="KW-1185">Reference proteome</keyword>
<dbReference type="NCBIfam" id="TIGR03696">
    <property type="entry name" value="Rhs_assc_core"/>
    <property type="match status" value="1"/>
</dbReference>
<dbReference type="PANTHER" id="PTHR32305">
    <property type="match status" value="1"/>
</dbReference>
<comment type="caution">
    <text evidence="2">The sequence shown here is derived from an EMBL/GenBank/DDBJ whole genome shotgun (WGS) entry which is preliminary data.</text>
</comment>
<feature type="non-terminal residue" evidence="2">
    <location>
        <position position="1"/>
    </location>
</feature>
<organism evidence="2 3">
    <name type="scientific">Roseateles aquatilis</name>
    <dbReference type="NCBI Taxonomy" id="431061"/>
    <lineage>
        <taxon>Bacteria</taxon>
        <taxon>Pseudomonadati</taxon>
        <taxon>Pseudomonadota</taxon>
        <taxon>Betaproteobacteria</taxon>
        <taxon>Burkholderiales</taxon>
        <taxon>Sphaerotilaceae</taxon>
        <taxon>Roseateles</taxon>
    </lineage>
</organism>
<accession>A0A246IRW3</accession>